<organism evidence="2 3">
    <name type="scientific">Spirosoma arboris</name>
    <dbReference type="NCBI Taxonomy" id="2682092"/>
    <lineage>
        <taxon>Bacteria</taxon>
        <taxon>Pseudomonadati</taxon>
        <taxon>Bacteroidota</taxon>
        <taxon>Cytophagia</taxon>
        <taxon>Cytophagales</taxon>
        <taxon>Cytophagaceae</taxon>
        <taxon>Spirosoma</taxon>
    </lineage>
</organism>
<dbReference type="Proteomes" id="UP000436006">
    <property type="component" value="Unassembled WGS sequence"/>
</dbReference>
<evidence type="ECO:0000313" key="3">
    <source>
        <dbReference type="Proteomes" id="UP000436006"/>
    </source>
</evidence>
<dbReference type="RefSeq" id="WP_157584719.1">
    <property type="nucleotide sequence ID" value="NZ_WPIN01000003.1"/>
</dbReference>
<feature type="transmembrane region" description="Helical" evidence="1">
    <location>
        <begin position="43"/>
        <end position="61"/>
    </location>
</feature>
<sequence>MNNVWAFKTIGLTAMAGMLLAWLLAIAISEVDQYYDWLLVEQSVWLGLIAGSVAGAGYVYFHTKKLSLTKMLGALKARFITHDSPYSPKPVETSGVASEPGKTSGSGIWSTIWRSGLGGLLGLLSGGIGGIWYCVDSYGDQSREAQGWLIIYLPVYAIISISCAAMGCVIGVILGNVWSALRSSRS</sequence>
<keyword evidence="3" id="KW-1185">Reference proteome</keyword>
<comment type="caution">
    <text evidence="2">The sequence shown here is derived from an EMBL/GenBank/DDBJ whole genome shotgun (WGS) entry which is preliminary data.</text>
</comment>
<evidence type="ECO:0000256" key="1">
    <source>
        <dbReference type="SAM" id="Phobius"/>
    </source>
</evidence>
<dbReference type="EMBL" id="WPIN01000003">
    <property type="protein sequence ID" value="MVM30490.1"/>
    <property type="molecule type" value="Genomic_DNA"/>
</dbReference>
<proteinExistence type="predicted"/>
<dbReference type="AlphaFoldDB" id="A0A7K1S9N5"/>
<keyword evidence="1" id="KW-0472">Membrane</keyword>
<feature type="transmembrane region" description="Helical" evidence="1">
    <location>
        <begin position="112"/>
        <end position="133"/>
    </location>
</feature>
<keyword evidence="1" id="KW-1133">Transmembrane helix</keyword>
<name>A0A7K1S9N5_9BACT</name>
<gene>
    <name evidence="2" type="ORF">GO755_10635</name>
</gene>
<keyword evidence="1" id="KW-0812">Transmembrane</keyword>
<accession>A0A7K1S9N5</accession>
<evidence type="ECO:0000313" key="2">
    <source>
        <dbReference type="EMBL" id="MVM30490.1"/>
    </source>
</evidence>
<reference evidence="2 3" key="1">
    <citation type="submission" date="2019-12" db="EMBL/GenBank/DDBJ databases">
        <title>Spirosoma sp. HMF4905 genome sequencing and assembly.</title>
        <authorList>
            <person name="Kang H."/>
            <person name="Cha I."/>
            <person name="Kim H."/>
            <person name="Joh K."/>
        </authorList>
    </citation>
    <scope>NUCLEOTIDE SEQUENCE [LARGE SCALE GENOMIC DNA]</scope>
    <source>
        <strain evidence="2 3">HMF4905</strain>
    </source>
</reference>
<protein>
    <submittedName>
        <fullName evidence="2">Uncharacterized protein</fullName>
    </submittedName>
</protein>
<feature type="transmembrane region" description="Helical" evidence="1">
    <location>
        <begin position="153"/>
        <end position="178"/>
    </location>
</feature>